<reference evidence="1 2" key="1">
    <citation type="journal article" date="2017" name="Eur. J. Clin. Microbiol. Infect. Dis.">
        <title>Uncommonly isolated clinical Pseudomonas: identification and phylogenetic assignation.</title>
        <authorList>
            <person name="Mulet M."/>
            <person name="Gomila M."/>
            <person name="Ramirez A."/>
            <person name="Cardew S."/>
            <person name="Moore E.R."/>
            <person name="Lalucat J."/>
            <person name="Garcia-Valdes E."/>
        </authorList>
    </citation>
    <scope>NUCLEOTIDE SEQUENCE [LARGE SCALE GENOMIC DNA]</scope>
    <source>
        <strain evidence="1 2">SD129</strain>
    </source>
</reference>
<proteinExistence type="predicted"/>
<dbReference type="AlphaFoldDB" id="A0A5R9QA28"/>
<organism evidence="1 2">
    <name type="scientific">Stutzerimonas nosocomialis</name>
    <dbReference type="NCBI Taxonomy" id="1056496"/>
    <lineage>
        <taxon>Bacteria</taxon>
        <taxon>Pseudomonadati</taxon>
        <taxon>Pseudomonadota</taxon>
        <taxon>Gammaproteobacteria</taxon>
        <taxon>Pseudomonadales</taxon>
        <taxon>Pseudomonadaceae</taxon>
        <taxon>Stutzerimonas</taxon>
    </lineage>
</organism>
<evidence type="ECO:0000313" key="2">
    <source>
        <dbReference type="Proteomes" id="UP000306753"/>
    </source>
</evidence>
<gene>
    <name evidence="1" type="ORF">DN820_20715</name>
</gene>
<protein>
    <recommendedName>
        <fullName evidence="3">SH3 domain-containing protein</fullName>
    </recommendedName>
</protein>
<evidence type="ECO:0000313" key="1">
    <source>
        <dbReference type="EMBL" id="TLX61555.1"/>
    </source>
</evidence>
<name>A0A5R9QA28_9GAMM</name>
<sequence length="174" mass="19878">MADSDFDGNAELFVIHRTTLYSDTGISYGSDYFTTLVYKSLAPMTYERNERISAYFGAGGDVLSSPMSDKLVYEYPYKSEASIQSRLSSAQYKAWFEQKHITTRILDKTYLYSQANVADKTSKYLIPDDEVLIVDQRAGWLEAVFHNKKKGKIKGWIQCKDTLECTNKSLDIDK</sequence>
<keyword evidence="2" id="KW-1185">Reference proteome</keyword>
<dbReference type="Proteomes" id="UP000306753">
    <property type="component" value="Unassembled WGS sequence"/>
</dbReference>
<evidence type="ECO:0008006" key="3">
    <source>
        <dbReference type="Google" id="ProtNLM"/>
    </source>
</evidence>
<comment type="caution">
    <text evidence="1">The sequence shown here is derived from an EMBL/GenBank/DDBJ whole genome shotgun (WGS) entry which is preliminary data.</text>
</comment>
<accession>A0A5R9QA28</accession>
<dbReference type="EMBL" id="QLAG01000041">
    <property type="protein sequence ID" value="TLX61555.1"/>
    <property type="molecule type" value="Genomic_DNA"/>
</dbReference>